<dbReference type="SMART" id="SM00257">
    <property type="entry name" value="LysM"/>
    <property type="match status" value="1"/>
</dbReference>
<dbReference type="PANTHER" id="PTHR34700">
    <property type="entry name" value="POTASSIUM BINDING PROTEIN KBP"/>
    <property type="match status" value="1"/>
</dbReference>
<feature type="region of interest" description="Disordered" evidence="1">
    <location>
        <begin position="280"/>
        <end position="306"/>
    </location>
</feature>
<keyword evidence="2" id="KW-0812">Transmembrane</keyword>
<dbReference type="Proteomes" id="UP000051587">
    <property type="component" value="Unassembled WGS sequence"/>
</dbReference>
<dbReference type="CDD" id="cd00118">
    <property type="entry name" value="LysM"/>
    <property type="match status" value="1"/>
</dbReference>
<dbReference type="InterPro" id="IPR052196">
    <property type="entry name" value="Bact_Kbp"/>
</dbReference>
<protein>
    <submittedName>
        <fullName evidence="4">LysM domain/BON superfamily protein</fullName>
    </submittedName>
</protein>
<dbReference type="AlphaFoldDB" id="A0A0P1F6W0"/>
<dbReference type="Pfam" id="PF01476">
    <property type="entry name" value="LysM"/>
    <property type="match status" value="1"/>
</dbReference>
<dbReference type="RefSeq" id="WP_058261633.1">
    <property type="nucleotide sequence ID" value="NZ_CP051181.1"/>
</dbReference>
<proteinExistence type="predicted"/>
<dbReference type="Gene3D" id="3.10.350.10">
    <property type="entry name" value="LysM domain"/>
    <property type="match status" value="1"/>
</dbReference>
<keyword evidence="2" id="KW-1133">Transmembrane helix</keyword>
<evidence type="ECO:0000313" key="4">
    <source>
        <dbReference type="EMBL" id="CUH63716.1"/>
    </source>
</evidence>
<feature type="domain" description="LysM" evidence="3">
    <location>
        <begin position="463"/>
        <end position="512"/>
    </location>
</feature>
<reference evidence="4 5" key="1">
    <citation type="submission" date="2015-09" db="EMBL/GenBank/DDBJ databases">
        <authorList>
            <consortium name="Swine Surveillance"/>
        </authorList>
    </citation>
    <scope>NUCLEOTIDE SEQUENCE [LARGE SCALE GENOMIC DNA]</scope>
    <source>
        <strain evidence="4 5">CECT 4357</strain>
    </source>
</reference>
<dbReference type="EMBL" id="CYSA01000008">
    <property type="protein sequence ID" value="CUH63716.1"/>
    <property type="molecule type" value="Genomic_DNA"/>
</dbReference>
<accession>A0A0P1F6W0</accession>
<feature type="region of interest" description="Disordered" evidence="1">
    <location>
        <begin position="56"/>
        <end position="84"/>
    </location>
</feature>
<feature type="transmembrane region" description="Helical" evidence="2">
    <location>
        <begin position="12"/>
        <end position="34"/>
    </location>
</feature>
<dbReference type="PROSITE" id="PS51782">
    <property type="entry name" value="LYSM"/>
    <property type="match status" value="1"/>
</dbReference>
<evidence type="ECO:0000313" key="5">
    <source>
        <dbReference type="Proteomes" id="UP000051587"/>
    </source>
</evidence>
<evidence type="ECO:0000256" key="2">
    <source>
        <dbReference type="SAM" id="Phobius"/>
    </source>
</evidence>
<dbReference type="PANTHER" id="PTHR34700:SF4">
    <property type="entry name" value="PHAGE-LIKE ELEMENT PBSX PROTEIN XKDP"/>
    <property type="match status" value="1"/>
</dbReference>
<sequence length="515" mass="52788">MTKETGLASSQTLIVGAAVAIAAALAAAYGLGVFDKKAPTKPEQIVMSASAPAVEAAAEAEPTAEPKPESAAVPQGAQTEPTADPAVQEIEVAAVGEPEINTEAATHEKPVAEPVVVPQSETAHDDTVVPAVVPATPPSFDVVRVDPDGSVLVAGIALNGDKVDILVDRAALASAEPGSDGKFVAFLTLAPSDKPRLMSLLMSVGDAQIPSEDQVIIAPVPPAVATGPDAGVEAVAAVQTEASETTAEMTTTSSVVETAETVAVQPGISEAVETDMIQTGQGAEGTEPETAALTGQPEKTEPAQTEGQGIEVAMVEQAPVKGEPAPAVPAAPAVLLAGKDGVSVVQPAQSDANLTDLMLDAISYSDTGAVDLTGRGAVTMGVRAYLNNTLQASAAIGADNAWKIRLNDVAPGVYTLRLDQVDESGKTTSRVETPFKREAPEKIVAASANTAVSTTAQNTPLIRVVTVQPGHTLWAIARDNYGEGTLYVRLFEANSDLIRDPDLIYPGQVFDIPRD</sequence>
<evidence type="ECO:0000256" key="1">
    <source>
        <dbReference type="SAM" id="MobiDB-lite"/>
    </source>
</evidence>
<name>A0A0P1F6W0_THAGE</name>
<organism evidence="4 5">
    <name type="scientific">Thalassovita gelatinovora</name>
    <name type="common">Thalassobius gelatinovorus</name>
    <dbReference type="NCBI Taxonomy" id="53501"/>
    <lineage>
        <taxon>Bacteria</taxon>
        <taxon>Pseudomonadati</taxon>
        <taxon>Pseudomonadota</taxon>
        <taxon>Alphaproteobacteria</taxon>
        <taxon>Rhodobacterales</taxon>
        <taxon>Roseobacteraceae</taxon>
        <taxon>Thalassovita</taxon>
    </lineage>
</organism>
<keyword evidence="5" id="KW-1185">Reference proteome</keyword>
<dbReference type="OrthoDB" id="370541at2"/>
<dbReference type="InterPro" id="IPR036779">
    <property type="entry name" value="LysM_dom_sf"/>
</dbReference>
<gene>
    <name evidence="4" type="ORF">TG4357_00849</name>
</gene>
<evidence type="ECO:0000259" key="3">
    <source>
        <dbReference type="PROSITE" id="PS51782"/>
    </source>
</evidence>
<dbReference type="STRING" id="53501.SAMN04488043_11390"/>
<keyword evidence="2" id="KW-0472">Membrane</keyword>
<dbReference type="InterPro" id="IPR018392">
    <property type="entry name" value="LysM"/>
</dbReference>